<proteinExistence type="inferred from homology"/>
<evidence type="ECO:0000256" key="4">
    <source>
        <dbReference type="ARBA" id="ARBA00022839"/>
    </source>
</evidence>
<dbReference type="GO" id="GO:0008855">
    <property type="term" value="F:exodeoxyribonuclease VII activity"/>
    <property type="evidence" value="ECO:0007669"/>
    <property type="project" value="UniProtKB-EC"/>
</dbReference>
<dbReference type="Pfam" id="PF13742">
    <property type="entry name" value="tRNA_anti_2"/>
    <property type="match status" value="1"/>
</dbReference>
<protein>
    <submittedName>
        <fullName evidence="7">Exodeoxyribonuclease 7 large subunit</fullName>
        <ecNumber evidence="7">3.1.11.6</ecNumber>
    </submittedName>
</protein>
<evidence type="ECO:0000256" key="2">
    <source>
        <dbReference type="ARBA" id="ARBA00022722"/>
    </source>
</evidence>
<dbReference type="NCBIfam" id="TIGR00237">
    <property type="entry name" value="xseA"/>
    <property type="match status" value="1"/>
</dbReference>
<evidence type="ECO:0000313" key="7">
    <source>
        <dbReference type="EMBL" id="MDV0442204.1"/>
    </source>
</evidence>
<dbReference type="Pfam" id="PF02601">
    <property type="entry name" value="Exonuc_VII_L"/>
    <property type="match status" value="1"/>
</dbReference>
<keyword evidence="8" id="KW-1185">Reference proteome</keyword>
<evidence type="ECO:0000259" key="6">
    <source>
        <dbReference type="Pfam" id="PF13742"/>
    </source>
</evidence>
<dbReference type="PANTHER" id="PTHR30008">
    <property type="entry name" value="EXODEOXYRIBONUCLEASE 7 LARGE SUBUNIT"/>
    <property type="match status" value="1"/>
</dbReference>
<feature type="domain" description="Exonuclease VII large subunit C-terminal" evidence="5">
    <location>
        <begin position="178"/>
        <end position="459"/>
    </location>
</feature>
<dbReference type="EC" id="3.1.11.6" evidence="7"/>
<name>A0AAE4SAP5_9EURY</name>
<sequence>MAGKGQQMQLTFDTAETNCPQSKQIAPVMENSTLDAVAREEPNDPAVLSVSQLAERIRDAIDTPQLTNVCVQGEITGYRPHSSGHLYFSLSEHGDESATMPCVMWKYAAKTVSFPVKDGALVQATGYVDFYPPYGKMQFVIKKLEPAVSGKTGLYLLKEQWKKQLTEEGTIPRTETARRCPPLFPTTVGVVTSRTGAVLQDIRNVIGRRYPLNIILAHTAVQGEGAHQQIAAAIASLQGKADVIIVARGGGSFEDLFEFNHPDVVRAIAGSAVPVISAIGHETDTTLADFAADRRVPTPSAAAETVVPDRTVLLQQLEEMRRSIRDNLSGRFSDEKSSLAELRVRVDPIRLARKLDQMQQQTADFAERITAALSRKISAEREAYKIQKENIIRLTRTKIATARLELLAEKEVIYGRNPYKPLELGYALVWKEGKLIRTAANMNERDQLSLQLVDGIVTAVVEKISYDRDTTEPNL</sequence>
<dbReference type="CDD" id="cd04489">
    <property type="entry name" value="ExoVII_LU_OBF"/>
    <property type="match status" value="1"/>
</dbReference>
<dbReference type="GO" id="GO:0006308">
    <property type="term" value="P:DNA catabolic process"/>
    <property type="evidence" value="ECO:0007669"/>
    <property type="project" value="InterPro"/>
</dbReference>
<dbReference type="GO" id="GO:0003676">
    <property type="term" value="F:nucleic acid binding"/>
    <property type="evidence" value="ECO:0007669"/>
    <property type="project" value="InterPro"/>
</dbReference>
<accession>A0AAE4SAP5</accession>
<evidence type="ECO:0000313" key="8">
    <source>
        <dbReference type="Proteomes" id="UP001273136"/>
    </source>
</evidence>
<dbReference type="PANTHER" id="PTHR30008:SF0">
    <property type="entry name" value="EXODEOXYRIBONUCLEASE 7 LARGE SUBUNIT"/>
    <property type="match status" value="1"/>
</dbReference>
<dbReference type="InterPro" id="IPR025824">
    <property type="entry name" value="OB-fold_nuc-bd_dom"/>
</dbReference>
<organism evidence="7 8">
    <name type="scientific">Methanorbis furvi</name>
    <dbReference type="NCBI Taxonomy" id="3028299"/>
    <lineage>
        <taxon>Archaea</taxon>
        <taxon>Methanobacteriati</taxon>
        <taxon>Methanobacteriota</taxon>
        <taxon>Stenosarchaea group</taxon>
        <taxon>Methanomicrobia</taxon>
        <taxon>Methanomicrobiales</taxon>
        <taxon>Methanocorpusculaceae</taxon>
        <taxon>Methanorbis</taxon>
    </lineage>
</organism>
<keyword evidence="1" id="KW-0963">Cytoplasm</keyword>
<dbReference type="InterPro" id="IPR003753">
    <property type="entry name" value="Exonuc_VII_L"/>
</dbReference>
<feature type="domain" description="OB-fold nucleic acid binding" evidence="6">
    <location>
        <begin position="48"/>
        <end position="144"/>
    </location>
</feature>
<dbReference type="RefSeq" id="WP_338094610.1">
    <property type="nucleotide sequence ID" value="NZ_JAWDKA010000007.1"/>
</dbReference>
<dbReference type="AlphaFoldDB" id="A0AAE4SAP5"/>
<evidence type="ECO:0000256" key="1">
    <source>
        <dbReference type="ARBA" id="ARBA00022490"/>
    </source>
</evidence>
<evidence type="ECO:0000259" key="5">
    <source>
        <dbReference type="Pfam" id="PF02601"/>
    </source>
</evidence>
<evidence type="ECO:0000256" key="3">
    <source>
        <dbReference type="ARBA" id="ARBA00022801"/>
    </source>
</evidence>
<keyword evidence="3 7" id="KW-0378">Hydrolase</keyword>
<reference evidence="7" key="1">
    <citation type="submission" date="2023-06" db="EMBL/GenBank/DDBJ databases">
        <title>Genome sequence of Methancorpusculaceae sp. Ag1.</title>
        <authorList>
            <person name="Protasov E."/>
            <person name="Platt K."/>
            <person name="Poehlein A."/>
            <person name="Daniel R."/>
            <person name="Brune A."/>
        </authorList>
    </citation>
    <scope>NUCLEOTIDE SEQUENCE</scope>
    <source>
        <strain evidence="7">Ag1</strain>
    </source>
</reference>
<comment type="caution">
    <text evidence="7">The sequence shown here is derived from an EMBL/GenBank/DDBJ whole genome shotgun (WGS) entry which is preliminary data.</text>
</comment>
<dbReference type="Proteomes" id="UP001273136">
    <property type="component" value="Unassembled WGS sequence"/>
</dbReference>
<dbReference type="GO" id="GO:0009318">
    <property type="term" value="C:exodeoxyribonuclease VII complex"/>
    <property type="evidence" value="ECO:0007669"/>
    <property type="project" value="InterPro"/>
</dbReference>
<keyword evidence="2" id="KW-0540">Nuclease</keyword>
<keyword evidence="4" id="KW-0269">Exonuclease</keyword>
<dbReference type="HAMAP" id="MF_00378">
    <property type="entry name" value="Exonuc_7_L"/>
    <property type="match status" value="1"/>
</dbReference>
<dbReference type="InterPro" id="IPR020579">
    <property type="entry name" value="Exonuc_VII_lsu_C"/>
</dbReference>
<gene>
    <name evidence="7" type="primary">xseA</name>
    <name evidence="7" type="ORF">McpAg1_14340</name>
</gene>
<dbReference type="EMBL" id="JAWDKA010000007">
    <property type="protein sequence ID" value="MDV0442204.1"/>
    <property type="molecule type" value="Genomic_DNA"/>
</dbReference>